<evidence type="ECO:0000256" key="2">
    <source>
        <dbReference type="ARBA" id="ARBA00022723"/>
    </source>
</evidence>
<feature type="domain" description="Hemerythrin-like" evidence="4">
    <location>
        <begin position="16"/>
        <end position="125"/>
    </location>
</feature>
<gene>
    <name evidence="5" type="ORF">V4F39_14465</name>
</gene>
<dbReference type="Gene3D" id="1.20.120.50">
    <property type="entry name" value="Hemerythrin-like"/>
    <property type="match status" value="1"/>
</dbReference>
<dbReference type="RefSeq" id="WP_332290235.1">
    <property type="nucleotide sequence ID" value="NZ_JAZIBG010000028.1"/>
</dbReference>
<accession>A0AAW9Q7Z1</accession>
<dbReference type="PANTHER" id="PTHR37164">
    <property type="entry name" value="BACTERIOHEMERYTHRIN"/>
    <property type="match status" value="1"/>
</dbReference>
<evidence type="ECO:0000313" key="5">
    <source>
        <dbReference type="EMBL" id="MEF7615121.1"/>
    </source>
</evidence>
<proteinExistence type="inferred from homology"/>
<comment type="similarity">
    <text evidence="1">Belongs to the hemerythrin family.</text>
</comment>
<dbReference type="InterPro" id="IPR035938">
    <property type="entry name" value="Hemerythrin-like_sf"/>
</dbReference>
<evidence type="ECO:0000256" key="1">
    <source>
        <dbReference type="ARBA" id="ARBA00010587"/>
    </source>
</evidence>
<dbReference type="CDD" id="cd12107">
    <property type="entry name" value="Hemerythrin"/>
    <property type="match status" value="1"/>
</dbReference>
<protein>
    <submittedName>
        <fullName evidence="5">Hemerythrin domain-containing protein</fullName>
    </submittedName>
</protein>
<dbReference type="EMBL" id="JAZIBG010000028">
    <property type="protein sequence ID" value="MEF7615121.1"/>
    <property type="molecule type" value="Genomic_DNA"/>
</dbReference>
<comment type="caution">
    <text evidence="5">The sequence shown here is derived from an EMBL/GenBank/DDBJ whole genome shotgun (WGS) entry which is preliminary data.</text>
</comment>
<dbReference type="InterPro" id="IPR012827">
    <property type="entry name" value="Hemerythrin_metal-bd"/>
</dbReference>
<dbReference type="NCBIfam" id="TIGR02481">
    <property type="entry name" value="hemeryth_dom"/>
    <property type="match status" value="1"/>
</dbReference>
<keyword evidence="3" id="KW-0408">Iron</keyword>
<evidence type="ECO:0000313" key="6">
    <source>
        <dbReference type="Proteomes" id="UP001336250"/>
    </source>
</evidence>
<sequence length="159" mass="17645">MTALAWTESLRLHQPQMDATHEEFVDLLAQVRTALVDGEQARALAAYERLVEHTAEHFAQEDRWMLATGFAPGNCHTRQHESVLRVMREGVRVLREHGDWSALGEIVRELGQWFPQHARMMDAGLAVHMAEVGFDPATGHVAGTLPEAALTHCGSAGCR</sequence>
<evidence type="ECO:0000256" key="3">
    <source>
        <dbReference type="ARBA" id="ARBA00023004"/>
    </source>
</evidence>
<dbReference type="GO" id="GO:0046872">
    <property type="term" value="F:metal ion binding"/>
    <property type="evidence" value="ECO:0007669"/>
    <property type="project" value="UniProtKB-KW"/>
</dbReference>
<name>A0AAW9Q7Z1_9BURK</name>
<dbReference type="InterPro" id="IPR012312">
    <property type="entry name" value="Hemerythrin-like"/>
</dbReference>
<dbReference type="Proteomes" id="UP001336250">
    <property type="component" value="Unassembled WGS sequence"/>
</dbReference>
<evidence type="ECO:0000259" key="4">
    <source>
        <dbReference type="Pfam" id="PF01814"/>
    </source>
</evidence>
<dbReference type="Pfam" id="PF01814">
    <property type="entry name" value="Hemerythrin"/>
    <property type="match status" value="1"/>
</dbReference>
<dbReference type="PANTHER" id="PTHR37164:SF1">
    <property type="entry name" value="BACTERIOHEMERYTHRIN"/>
    <property type="match status" value="1"/>
</dbReference>
<keyword evidence="2" id="KW-0479">Metal-binding</keyword>
<organism evidence="5 6">
    <name type="scientific">Aquincola agrisoli</name>
    <dbReference type="NCBI Taxonomy" id="3119538"/>
    <lineage>
        <taxon>Bacteria</taxon>
        <taxon>Pseudomonadati</taxon>
        <taxon>Pseudomonadota</taxon>
        <taxon>Betaproteobacteria</taxon>
        <taxon>Burkholderiales</taxon>
        <taxon>Sphaerotilaceae</taxon>
        <taxon>Aquincola</taxon>
    </lineage>
</organism>
<keyword evidence="6" id="KW-1185">Reference proteome</keyword>
<dbReference type="InterPro" id="IPR050669">
    <property type="entry name" value="Hemerythrin"/>
</dbReference>
<dbReference type="SUPFAM" id="SSF47188">
    <property type="entry name" value="Hemerythrin-like"/>
    <property type="match status" value="1"/>
</dbReference>
<dbReference type="AlphaFoldDB" id="A0AAW9Q7Z1"/>
<reference evidence="5 6" key="1">
    <citation type="submission" date="2024-02" db="EMBL/GenBank/DDBJ databases">
        <title>Genome sequence of Aquincola sp. MAHUQ-54.</title>
        <authorList>
            <person name="Huq M.A."/>
        </authorList>
    </citation>
    <scope>NUCLEOTIDE SEQUENCE [LARGE SCALE GENOMIC DNA]</scope>
    <source>
        <strain evidence="5 6">MAHUQ-54</strain>
    </source>
</reference>